<dbReference type="PANTHER" id="PTHR35546:SF130">
    <property type="entry name" value="EXPRESSED PROTEIN"/>
    <property type="match status" value="1"/>
</dbReference>
<evidence type="ECO:0000313" key="2">
    <source>
        <dbReference type="EMBL" id="SPD33409.1"/>
    </source>
</evidence>
<dbReference type="EMBL" id="OIVN01006453">
    <property type="protein sequence ID" value="SPD33409.1"/>
    <property type="molecule type" value="Genomic_DNA"/>
</dbReference>
<accession>A0A2N9JAD4</accession>
<gene>
    <name evidence="2" type="ORF">FSB_LOCUS61291</name>
</gene>
<evidence type="ECO:0000256" key="1">
    <source>
        <dbReference type="SAM" id="MobiDB-lite"/>
    </source>
</evidence>
<dbReference type="PANTHER" id="PTHR35546">
    <property type="entry name" value="F-BOX PROTEIN INTERACTION DOMAIN PROTEIN-RELATED"/>
    <property type="match status" value="1"/>
</dbReference>
<dbReference type="AlphaFoldDB" id="A0A2N9JAD4"/>
<proteinExistence type="predicted"/>
<dbReference type="InterPro" id="IPR055290">
    <property type="entry name" value="At3g26010-like"/>
</dbReference>
<sequence>MTKEWIALKPTGCVVGDSIGLAFYPFGYSSNIDPIFKLVSIQQSKVDPHLYSFVMYSSETGRWTTSKEVKLRIRSLLWCSEGYLHYVGVHGQEFSVWMLKDYFTSEWVLKYQLALLDIISQESYGYFIRHSRFVTYPVVPLAYHEDVLFMRLAKSLLKYNFRSGKLKSLRFYMSTRLFDVWNPTVLLYSASLAAASVFKEDPSDEIKSSGDLSDALSLAIPKRNRTSRNPTTLPSKSSGYPSDVSFQRRPKREKYT</sequence>
<protein>
    <submittedName>
        <fullName evidence="2">Uncharacterized protein</fullName>
    </submittedName>
</protein>
<organism evidence="2">
    <name type="scientific">Fagus sylvatica</name>
    <name type="common">Beechnut</name>
    <dbReference type="NCBI Taxonomy" id="28930"/>
    <lineage>
        <taxon>Eukaryota</taxon>
        <taxon>Viridiplantae</taxon>
        <taxon>Streptophyta</taxon>
        <taxon>Embryophyta</taxon>
        <taxon>Tracheophyta</taxon>
        <taxon>Spermatophyta</taxon>
        <taxon>Magnoliopsida</taxon>
        <taxon>eudicotyledons</taxon>
        <taxon>Gunneridae</taxon>
        <taxon>Pentapetalae</taxon>
        <taxon>rosids</taxon>
        <taxon>fabids</taxon>
        <taxon>Fagales</taxon>
        <taxon>Fagaceae</taxon>
        <taxon>Fagus</taxon>
    </lineage>
</organism>
<feature type="region of interest" description="Disordered" evidence="1">
    <location>
        <begin position="217"/>
        <end position="256"/>
    </location>
</feature>
<feature type="compositionally biased region" description="Polar residues" evidence="1">
    <location>
        <begin position="227"/>
        <end position="240"/>
    </location>
</feature>
<reference evidence="2" key="1">
    <citation type="submission" date="2018-02" db="EMBL/GenBank/DDBJ databases">
        <authorList>
            <person name="Cohen D.B."/>
            <person name="Kent A.D."/>
        </authorList>
    </citation>
    <scope>NUCLEOTIDE SEQUENCE</scope>
</reference>
<name>A0A2N9JAD4_FAGSY</name>